<comment type="caution">
    <text evidence="1">The sequence shown here is derived from an EMBL/GenBank/DDBJ whole genome shotgun (WGS) entry which is preliminary data.</text>
</comment>
<dbReference type="Proteomes" id="UP000187209">
    <property type="component" value="Unassembled WGS sequence"/>
</dbReference>
<organism evidence="1 2">
    <name type="scientific">Stentor coeruleus</name>
    <dbReference type="NCBI Taxonomy" id="5963"/>
    <lineage>
        <taxon>Eukaryota</taxon>
        <taxon>Sar</taxon>
        <taxon>Alveolata</taxon>
        <taxon>Ciliophora</taxon>
        <taxon>Postciliodesmatophora</taxon>
        <taxon>Heterotrichea</taxon>
        <taxon>Heterotrichida</taxon>
        <taxon>Stentoridae</taxon>
        <taxon>Stentor</taxon>
    </lineage>
</organism>
<evidence type="ECO:0000313" key="1">
    <source>
        <dbReference type="EMBL" id="OMJ77465.1"/>
    </source>
</evidence>
<dbReference type="EMBL" id="MPUH01000574">
    <property type="protein sequence ID" value="OMJ77465.1"/>
    <property type="molecule type" value="Genomic_DNA"/>
</dbReference>
<reference evidence="1 2" key="1">
    <citation type="submission" date="2016-11" db="EMBL/GenBank/DDBJ databases">
        <title>The macronuclear genome of Stentor coeruleus: a giant cell with tiny introns.</title>
        <authorList>
            <person name="Slabodnick M."/>
            <person name="Ruby J.G."/>
            <person name="Reiff S.B."/>
            <person name="Swart E.C."/>
            <person name="Gosai S."/>
            <person name="Prabakaran S."/>
            <person name="Witkowska E."/>
            <person name="Larue G.E."/>
            <person name="Fisher S."/>
            <person name="Freeman R.M."/>
            <person name="Gunawardena J."/>
            <person name="Chu W."/>
            <person name="Stover N.A."/>
            <person name="Gregory B.D."/>
            <person name="Nowacki M."/>
            <person name="Derisi J."/>
            <person name="Roy S.W."/>
            <person name="Marshall W.F."/>
            <person name="Sood P."/>
        </authorList>
    </citation>
    <scope>NUCLEOTIDE SEQUENCE [LARGE SCALE GENOMIC DNA]</scope>
    <source>
        <strain evidence="1">WM001</strain>
    </source>
</reference>
<keyword evidence="2" id="KW-1185">Reference proteome</keyword>
<dbReference type="AlphaFoldDB" id="A0A1R2BLP3"/>
<evidence type="ECO:0000313" key="2">
    <source>
        <dbReference type="Proteomes" id="UP000187209"/>
    </source>
</evidence>
<name>A0A1R2BLP3_9CILI</name>
<sequence>MEEEKELPVKNEVSEQKSKVKKKSKSTKCFLLLTNIPEDYLFYICSYKEVFAPLIKEKPVGIAFLTFSKIKRRSKCIEMIKSSSPQISMFSFKQKVILKEDQLALNLANEINSIYAMTQNFVQFIKQKSIYKLKSHKTQLGDLEKNTKIACRMYLSKIMLYLNKYFFTKNTSDMCDNEWTDNIFLTHTIFGVCCFFLFKYNKKNLRLFVEYAEYFQVFLRHILSKSINGNMRVLTIDFIYQIVFLKDQFNHEINIISGILQNSIQEQSLSTIFPDLNLKFYDLMRAGHSKIAPEMKKKEYAKFIRVFLNKVCFIPLPKSLSGFTCMNSIVFIRHPKKDLNLNYLPSQAFAFLTILHELGHFYLRKQFKLKSEWFNFETPKNSGTWGNKKPEGGSEFIIKIFGEEPLFATYYGAEYLLNETNWRDKSIIDFRNEFFEESQKNPPSKKNKHRSVRLKKVETDDNIIQLNYCGRKR</sequence>
<protein>
    <submittedName>
        <fullName evidence="1">Uncharacterized protein</fullName>
    </submittedName>
</protein>
<accession>A0A1R2BLP3</accession>
<gene>
    <name evidence="1" type="ORF">SteCoe_22942</name>
</gene>
<proteinExistence type="predicted"/>